<evidence type="ECO:0000259" key="2">
    <source>
        <dbReference type="PROSITE" id="PS50968"/>
    </source>
</evidence>
<dbReference type="Pfam" id="PF00364">
    <property type="entry name" value="Biotin_lipoyl"/>
    <property type="match status" value="1"/>
</dbReference>
<dbReference type="InterPro" id="IPR011053">
    <property type="entry name" value="Single_hybrid_motif"/>
</dbReference>
<gene>
    <name evidence="4" type="ORF">CHT91_07950</name>
    <name evidence="3" type="ORF">V7F78_06445</name>
</gene>
<protein>
    <submittedName>
        <fullName evidence="4">Acetyl-CoA carboxylase biotin carboxyl carrier protein subunit</fullName>
    </submittedName>
    <submittedName>
        <fullName evidence="3">Biotin/lipoyl-containing protein</fullName>
    </submittedName>
</protein>
<reference evidence="4 5" key="1">
    <citation type="submission" date="2017-07" db="EMBL/GenBank/DDBJ databases">
        <authorList>
            <person name="Sun Z.S."/>
            <person name="Albrecht U."/>
            <person name="Echele G."/>
            <person name="Lee C.C."/>
        </authorList>
    </citation>
    <scope>NUCLEOTIDE SEQUENCE [LARGE SCALE GENOMIC DNA]</scope>
    <source>
        <strain evidence="4 5">P16-029</strain>
    </source>
</reference>
<comment type="caution">
    <text evidence="4">The sequence shown here is derived from an EMBL/GenBank/DDBJ whole genome shotgun (WGS) entry which is preliminary data.</text>
</comment>
<keyword evidence="1" id="KW-0092">Biotin</keyword>
<dbReference type="AlphaFoldDB" id="A0A3E2DF18"/>
<proteinExistence type="predicted"/>
<organism evidence="4 5">
    <name type="scientific">Cutibacterium avidum</name>
    <dbReference type="NCBI Taxonomy" id="33010"/>
    <lineage>
        <taxon>Bacteria</taxon>
        <taxon>Bacillati</taxon>
        <taxon>Actinomycetota</taxon>
        <taxon>Actinomycetes</taxon>
        <taxon>Propionibacteriales</taxon>
        <taxon>Propionibacteriaceae</taxon>
        <taxon>Cutibacterium</taxon>
    </lineage>
</organism>
<dbReference type="CDD" id="cd06850">
    <property type="entry name" value="biotinyl_domain"/>
    <property type="match status" value="1"/>
</dbReference>
<name>A0A3E2DF18_9ACTN</name>
<dbReference type="Proteomes" id="UP001309299">
    <property type="component" value="Unassembled WGS sequence"/>
</dbReference>
<evidence type="ECO:0000313" key="5">
    <source>
        <dbReference type="Proteomes" id="UP000259211"/>
    </source>
</evidence>
<dbReference type="PROSITE" id="PS50968">
    <property type="entry name" value="BIOTINYL_LIPOYL"/>
    <property type="match status" value="1"/>
</dbReference>
<dbReference type="SUPFAM" id="SSF51230">
    <property type="entry name" value="Single hybrid motif"/>
    <property type="match status" value="1"/>
</dbReference>
<sequence>MKLKVTVNGVAYDVDVDVDKTPNTPMAPILFGGGSGGPMKASGGGAGKAGEGEIPAPLAGTVAKILVAEGDAVKAGQVLLTLEAMKMETEINAPADGTVKGILVAVGDAVQGGQGLVALG</sequence>
<dbReference type="RefSeq" id="WP_063279339.1">
    <property type="nucleotide sequence ID" value="NZ_AP024308.1"/>
</dbReference>
<evidence type="ECO:0000313" key="3">
    <source>
        <dbReference type="EMBL" id="MEH1546654.1"/>
    </source>
</evidence>
<dbReference type="InterPro" id="IPR000089">
    <property type="entry name" value="Biotin_lipoyl"/>
</dbReference>
<dbReference type="EMBL" id="JBAKUA010000007">
    <property type="protein sequence ID" value="MEH1546654.1"/>
    <property type="molecule type" value="Genomic_DNA"/>
</dbReference>
<dbReference type="EMBL" id="NOWI01000006">
    <property type="protein sequence ID" value="RFT43940.1"/>
    <property type="molecule type" value="Genomic_DNA"/>
</dbReference>
<dbReference type="InterPro" id="IPR001882">
    <property type="entry name" value="Biotin_BS"/>
</dbReference>
<dbReference type="PANTHER" id="PTHR45266">
    <property type="entry name" value="OXALOACETATE DECARBOXYLASE ALPHA CHAIN"/>
    <property type="match status" value="1"/>
</dbReference>
<dbReference type="PROSITE" id="PS00188">
    <property type="entry name" value="BIOTIN"/>
    <property type="match status" value="1"/>
</dbReference>
<dbReference type="Proteomes" id="UP000259211">
    <property type="component" value="Unassembled WGS sequence"/>
</dbReference>
<accession>A0A3E2DF18</accession>
<dbReference type="PANTHER" id="PTHR45266:SF3">
    <property type="entry name" value="OXALOACETATE DECARBOXYLASE ALPHA CHAIN"/>
    <property type="match status" value="1"/>
</dbReference>
<dbReference type="FunFam" id="2.40.50.100:FF:000003">
    <property type="entry name" value="Acetyl-CoA carboxylase biotin carboxyl carrier protein"/>
    <property type="match status" value="1"/>
</dbReference>
<feature type="domain" description="Lipoyl-binding" evidence="2">
    <location>
        <begin position="49"/>
        <end position="120"/>
    </location>
</feature>
<reference evidence="3" key="2">
    <citation type="submission" date="2024-02" db="EMBL/GenBank/DDBJ databases">
        <title>Bacterial skin colonization with Propionibacterium avidum as a risk factor for Periprosthetic Joint Infections - a single-center prospective study.</title>
        <authorList>
            <person name="Achermann Y."/>
        </authorList>
    </citation>
    <scope>NUCLEOTIDE SEQUENCE</scope>
    <source>
        <strain evidence="3">PAVI-2017310195</strain>
    </source>
</reference>
<dbReference type="Gene3D" id="2.40.50.100">
    <property type="match status" value="1"/>
</dbReference>
<evidence type="ECO:0000313" key="4">
    <source>
        <dbReference type="EMBL" id="RFT43940.1"/>
    </source>
</evidence>
<dbReference type="InterPro" id="IPR050709">
    <property type="entry name" value="Biotin_Carboxyl_Carrier/Decarb"/>
</dbReference>
<evidence type="ECO:0000256" key="1">
    <source>
        <dbReference type="ARBA" id="ARBA00023267"/>
    </source>
</evidence>